<evidence type="ECO:0000256" key="7">
    <source>
        <dbReference type="ARBA" id="ARBA00023136"/>
    </source>
</evidence>
<dbReference type="PROSITE" id="PS50893">
    <property type="entry name" value="ABC_TRANSPORTER_2"/>
    <property type="match status" value="1"/>
</dbReference>
<dbReference type="InterPro" id="IPR003439">
    <property type="entry name" value="ABC_transporter-like_ATP-bd"/>
</dbReference>
<dbReference type="InterPro" id="IPR011527">
    <property type="entry name" value="ABC1_TM_dom"/>
</dbReference>
<dbReference type="Proteomes" id="UP000321717">
    <property type="component" value="Unassembled WGS sequence"/>
</dbReference>
<keyword evidence="6 8" id="KW-1133">Transmembrane helix</keyword>
<evidence type="ECO:0000313" key="11">
    <source>
        <dbReference type="EMBL" id="GEO86679.1"/>
    </source>
</evidence>
<comment type="caution">
    <text evidence="11">The sequence shown here is derived from an EMBL/GenBank/DDBJ whole genome shotgun (WGS) entry which is preliminary data.</text>
</comment>
<gene>
    <name evidence="11" type="ORF">RNA01_36110</name>
</gene>
<feature type="transmembrane region" description="Helical" evidence="8">
    <location>
        <begin position="139"/>
        <end position="160"/>
    </location>
</feature>
<dbReference type="SUPFAM" id="SSF52540">
    <property type="entry name" value="P-loop containing nucleoside triphosphate hydrolases"/>
    <property type="match status" value="1"/>
</dbReference>
<evidence type="ECO:0000256" key="4">
    <source>
        <dbReference type="ARBA" id="ARBA00022741"/>
    </source>
</evidence>
<sequence length="551" mass="58802">MKRVLRIFVRVWRPHIKGLALGSLLSALVLVAGIGLLALSGWFITATGIAGLAGIGIAFDVFSPSAAIRFLALGRAAARYGERVLTHDATLKGLAELRGQLLAAMTRAPLRKLAALNGSERLNHLTLDVDALDGLALRLVIPFLAAFVVVTAFLLLLWQIESGAVAVWQAASYGLGLMLALALMLKTSLRPSRLAHKALQAVRLRFIDLMRARPELAVAGQLESQGRAVLAAQARLQRDQARVDLAERISGVLLAFAGTIASAGSLYLGIKLAEAKAIDPALAALGFFGALAVTEIIAPIHRGLSELGRLADAARRVEGQMAGEVEVPAGLVDPSCPRDDNAPILRFEGVFYSQYGRSILQDFDLSIQAGETVALTGPSGIGKSTALLLTIGQLVPDSGRILLGGCEIRELGETELFRAATLLPQRTALMSGSIMDALRLAARDIDEAEAWRVLGAVRLDRVIADKGGLDFMLGEGGSGLSGGERRRLALARVLLRGPRLLLLDEPTEGLDEETARQVLIGIRDFLPRAAIVMASHRTIEREWADQVIKLT</sequence>
<keyword evidence="12" id="KW-1185">Reference proteome</keyword>
<protein>
    <submittedName>
        <fullName evidence="11">ABC transporter ATP-binding protein</fullName>
    </submittedName>
</protein>
<dbReference type="GO" id="GO:0140359">
    <property type="term" value="F:ABC-type transporter activity"/>
    <property type="evidence" value="ECO:0007669"/>
    <property type="project" value="InterPro"/>
</dbReference>
<evidence type="ECO:0000256" key="2">
    <source>
        <dbReference type="ARBA" id="ARBA00005417"/>
    </source>
</evidence>
<keyword evidence="7 8" id="KW-0472">Membrane</keyword>
<dbReference type="InterPro" id="IPR003593">
    <property type="entry name" value="AAA+_ATPase"/>
</dbReference>
<comment type="subcellular location">
    <subcellularLocation>
        <location evidence="1">Cell membrane</location>
        <topology evidence="1">Multi-pass membrane protein</topology>
    </subcellularLocation>
</comment>
<keyword evidence="5 11" id="KW-0067">ATP-binding</keyword>
<dbReference type="Gene3D" id="3.40.50.300">
    <property type="entry name" value="P-loop containing nucleotide triphosphate hydrolases"/>
    <property type="match status" value="1"/>
</dbReference>
<dbReference type="InterPro" id="IPR017871">
    <property type="entry name" value="ABC_transporter-like_CS"/>
</dbReference>
<dbReference type="SUPFAM" id="SSF90123">
    <property type="entry name" value="ABC transporter transmembrane region"/>
    <property type="match status" value="1"/>
</dbReference>
<evidence type="ECO:0000256" key="5">
    <source>
        <dbReference type="ARBA" id="ARBA00022840"/>
    </source>
</evidence>
<dbReference type="PANTHER" id="PTHR24221">
    <property type="entry name" value="ATP-BINDING CASSETTE SUB-FAMILY B"/>
    <property type="match status" value="1"/>
</dbReference>
<dbReference type="PANTHER" id="PTHR24221:SF590">
    <property type="entry name" value="COMPONENT LINKED WITH THE ASSEMBLY OF CYTOCHROME' TRANSPORT TRANSMEMBRANE ATP-BINDING PROTEIN ABC TRANSPORTER CYDD-RELATED"/>
    <property type="match status" value="1"/>
</dbReference>
<dbReference type="GO" id="GO:0005524">
    <property type="term" value="F:ATP binding"/>
    <property type="evidence" value="ECO:0007669"/>
    <property type="project" value="UniProtKB-KW"/>
</dbReference>
<dbReference type="PROSITE" id="PS00211">
    <property type="entry name" value="ABC_TRANSPORTER_1"/>
    <property type="match status" value="1"/>
</dbReference>
<keyword evidence="3 8" id="KW-0812">Transmembrane</keyword>
<evidence type="ECO:0000256" key="8">
    <source>
        <dbReference type="SAM" id="Phobius"/>
    </source>
</evidence>
<feature type="transmembrane region" description="Helical" evidence="8">
    <location>
        <begin position="49"/>
        <end position="72"/>
    </location>
</feature>
<dbReference type="InterPro" id="IPR027417">
    <property type="entry name" value="P-loop_NTPase"/>
</dbReference>
<comment type="similarity">
    <text evidence="2">Belongs to the ABC transporter superfamily.</text>
</comment>
<feature type="transmembrane region" description="Helical" evidence="8">
    <location>
        <begin position="166"/>
        <end position="185"/>
    </location>
</feature>
<feature type="transmembrane region" description="Helical" evidence="8">
    <location>
        <begin position="21"/>
        <end position="43"/>
    </location>
</feature>
<dbReference type="Gene3D" id="1.20.1560.10">
    <property type="entry name" value="ABC transporter type 1, transmembrane domain"/>
    <property type="match status" value="1"/>
</dbReference>
<keyword evidence="4" id="KW-0547">Nucleotide-binding</keyword>
<dbReference type="PROSITE" id="PS50929">
    <property type="entry name" value="ABC_TM1F"/>
    <property type="match status" value="1"/>
</dbReference>
<dbReference type="AlphaFoldDB" id="A0A512HML3"/>
<feature type="domain" description="ABC transporter" evidence="9">
    <location>
        <begin position="345"/>
        <end position="551"/>
    </location>
</feature>
<name>A0A512HML3_9HYPH</name>
<evidence type="ECO:0000313" key="12">
    <source>
        <dbReference type="Proteomes" id="UP000321717"/>
    </source>
</evidence>
<evidence type="ECO:0000259" key="10">
    <source>
        <dbReference type="PROSITE" id="PS50929"/>
    </source>
</evidence>
<dbReference type="EMBL" id="BJZP01000022">
    <property type="protein sequence ID" value="GEO86679.1"/>
    <property type="molecule type" value="Genomic_DNA"/>
</dbReference>
<reference evidence="11 12" key="1">
    <citation type="submission" date="2019-07" db="EMBL/GenBank/DDBJ databases">
        <title>Whole genome shotgun sequence of Rhizobium naphthalenivorans NBRC 107585.</title>
        <authorList>
            <person name="Hosoyama A."/>
            <person name="Uohara A."/>
            <person name="Ohji S."/>
            <person name="Ichikawa N."/>
        </authorList>
    </citation>
    <scope>NUCLEOTIDE SEQUENCE [LARGE SCALE GENOMIC DNA]</scope>
    <source>
        <strain evidence="11 12">NBRC 107585</strain>
    </source>
</reference>
<feature type="domain" description="ABC transmembrane type-1" evidence="10">
    <location>
        <begin position="20"/>
        <end position="309"/>
    </location>
</feature>
<dbReference type="Pfam" id="PF00005">
    <property type="entry name" value="ABC_tran"/>
    <property type="match status" value="1"/>
</dbReference>
<dbReference type="GO" id="GO:0016887">
    <property type="term" value="F:ATP hydrolysis activity"/>
    <property type="evidence" value="ECO:0007669"/>
    <property type="project" value="InterPro"/>
</dbReference>
<evidence type="ECO:0000256" key="6">
    <source>
        <dbReference type="ARBA" id="ARBA00022989"/>
    </source>
</evidence>
<organism evidence="11 12">
    <name type="scientific">Ciceribacter naphthalenivorans</name>
    <dbReference type="NCBI Taxonomy" id="1118451"/>
    <lineage>
        <taxon>Bacteria</taxon>
        <taxon>Pseudomonadati</taxon>
        <taxon>Pseudomonadota</taxon>
        <taxon>Alphaproteobacteria</taxon>
        <taxon>Hyphomicrobiales</taxon>
        <taxon>Rhizobiaceae</taxon>
        <taxon>Ciceribacter</taxon>
    </lineage>
</organism>
<dbReference type="SMART" id="SM00382">
    <property type="entry name" value="AAA"/>
    <property type="match status" value="1"/>
</dbReference>
<dbReference type="RefSeq" id="WP_147181609.1">
    <property type="nucleotide sequence ID" value="NZ_BJZP01000022.1"/>
</dbReference>
<dbReference type="InterPro" id="IPR039421">
    <property type="entry name" value="Type_1_exporter"/>
</dbReference>
<evidence type="ECO:0000256" key="3">
    <source>
        <dbReference type="ARBA" id="ARBA00022692"/>
    </source>
</evidence>
<dbReference type="GO" id="GO:0005886">
    <property type="term" value="C:plasma membrane"/>
    <property type="evidence" value="ECO:0007669"/>
    <property type="project" value="UniProtKB-SubCell"/>
</dbReference>
<dbReference type="InterPro" id="IPR036640">
    <property type="entry name" value="ABC1_TM_sf"/>
</dbReference>
<feature type="transmembrane region" description="Helical" evidence="8">
    <location>
        <begin position="252"/>
        <end position="270"/>
    </location>
</feature>
<evidence type="ECO:0000259" key="9">
    <source>
        <dbReference type="PROSITE" id="PS50893"/>
    </source>
</evidence>
<dbReference type="OrthoDB" id="5288404at2"/>
<evidence type="ECO:0000256" key="1">
    <source>
        <dbReference type="ARBA" id="ARBA00004651"/>
    </source>
</evidence>
<accession>A0A512HML3</accession>
<proteinExistence type="inferred from homology"/>